<comment type="subcellular location">
    <subcellularLocation>
        <location evidence="1">Endoplasmic reticulum membrane</location>
        <topology evidence="1">Multi-pass membrane protein</topology>
    </subcellularLocation>
</comment>
<dbReference type="EMBL" id="KZ059821">
    <property type="protein sequence ID" value="PIO13328.1"/>
    <property type="molecule type" value="Genomic_DNA"/>
</dbReference>
<dbReference type="InterPro" id="IPR014371">
    <property type="entry name" value="Oat_ACAT_DAG_ARE"/>
</dbReference>
<dbReference type="GO" id="GO:0034736">
    <property type="term" value="F:cholesterol O-acyltransferase activity"/>
    <property type="evidence" value="ECO:0007669"/>
    <property type="project" value="TreeGrafter"/>
</dbReference>
<comment type="similarity">
    <text evidence="2">Belongs to the membrane-bound acyltransferase family. Sterol o-acyltransferase subfamily.</text>
</comment>
<dbReference type="Pfam" id="PF03062">
    <property type="entry name" value="MBOAT"/>
    <property type="match status" value="1"/>
</dbReference>
<proteinExistence type="inferred from homology"/>
<accession>A0A2G9QCL0</accession>
<keyword evidence="4 9" id="KW-0812">Transmembrane</keyword>
<gene>
    <name evidence="10" type="ORF">AB205_0047150</name>
</gene>
<sequence length="156" mass="18370">MSDDLLGSTSIFLCLKLPVITVVLFIQDWWNSTSFSNYYRTWNVVIHDWLFYYVYQDLLWLLKRKFRSAVTLAVFLMSASVHEYAFTMSLGYFYPVMFCLFAILGVLLNFAINDKRKSPVFNVILWTSLFIGQGIQVSLYCQEWYAQIHCPLTEVH</sequence>
<organism evidence="10 11">
    <name type="scientific">Aquarana catesbeiana</name>
    <name type="common">American bullfrog</name>
    <name type="synonym">Rana catesbeiana</name>
    <dbReference type="NCBI Taxonomy" id="8400"/>
    <lineage>
        <taxon>Eukaryota</taxon>
        <taxon>Metazoa</taxon>
        <taxon>Chordata</taxon>
        <taxon>Craniata</taxon>
        <taxon>Vertebrata</taxon>
        <taxon>Euteleostomi</taxon>
        <taxon>Amphibia</taxon>
        <taxon>Batrachia</taxon>
        <taxon>Anura</taxon>
        <taxon>Neobatrachia</taxon>
        <taxon>Ranoidea</taxon>
        <taxon>Ranidae</taxon>
        <taxon>Aquarana</taxon>
    </lineage>
</organism>
<dbReference type="AlphaFoldDB" id="A0A2G9QCL0"/>
<feature type="transmembrane region" description="Helical" evidence="9">
    <location>
        <begin position="92"/>
        <end position="112"/>
    </location>
</feature>
<evidence type="ECO:0000256" key="7">
    <source>
        <dbReference type="ARBA" id="ARBA00023136"/>
    </source>
</evidence>
<evidence type="ECO:0000256" key="8">
    <source>
        <dbReference type="ARBA" id="ARBA00023315"/>
    </source>
</evidence>
<evidence type="ECO:0000256" key="5">
    <source>
        <dbReference type="ARBA" id="ARBA00022824"/>
    </source>
</evidence>
<feature type="transmembrane region" description="Helical" evidence="9">
    <location>
        <begin position="12"/>
        <end position="30"/>
    </location>
</feature>
<evidence type="ECO:0000256" key="9">
    <source>
        <dbReference type="SAM" id="Phobius"/>
    </source>
</evidence>
<evidence type="ECO:0000256" key="1">
    <source>
        <dbReference type="ARBA" id="ARBA00004477"/>
    </source>
</evidence>
<dbReference type="GO" id="GO:0008203">
    <property type="term" value="P:cholesterol metabolic process"/>
    <property type="evidence" value="ECO:0007669"/>
    <property type="project" value="TreeGrafter"/>
</dbReference>
<evidence type="ECO:0000313" key="11">
    <source>
        <dbReference type="Proteomes" id="UP000228934"/>
    </source>
</evidence>
<dbReference type="GO" id="GO:0000062">
    <property type="term" value="F:fatty-acyl-CoA binding"/>
    <property type="evidence" value="ECO:0007669"/>
    <property type="project" value="TreeGrafter"/>
</dbReference>
<dbReference type="InterPro" id="IPR004299">
    <property type="entry name" value="MBOAT_fam"/>
</dbReference>
<keyword evidence="3" id="KW-0808">Transferase</keyword>
<keyword evidence="8" id="KW-0012">Acyltransferase</keyword>
<evidence type="ECO:0000313" key="10">
    <source>
        <dbReference type="EMBL" id="PIO13328.1"/>
    </source>
</evidence>
<dbReference type="GO" id="GO:0015485">
    <property type="term" value="F:cholesterol binding"/>
    <property type="evidence" value="ECO:0007669"/>
    <property type="project" value="TreeGrafter"/>
</dbReference>
<reference evidence="11" key="1">
    <citation type="journal article" date="2017" name="Nat. Commun.">
        <title>The North American bullfrog draft genome provides insight into hormonal regulation of long noncoding RNA.</title>
        <authorList>
            <person name="Hammond S.A."/>
            <person name="Warren R.L."/>
            <person name="Vandervalk B.P."/>
            <person name="Kucuk E."/>
            <person name="Khan H."/>
            <person name="Gibb E.A."/>
            <person name="Pandoh P."/>
            <person name="Kirk H."/>
            <person name="Zhao Y."/>
            <person name="Jones M."/>
            <person name="Mungall A.J."/>
            <person name="Coope R."/>
            <person name="Pleasance S."/>
            <person name="Moore R.A."/>
            <person name="Holt R.A."/>
            <person name="Round J.M."/>
            <person name="Ohora S."/>
            <person name="Walle B.V."/>
            <person name="Veldhoen N."/>
            <person name="Helbing C.C."/>
            <person name="Birol I."/>
        </authorList>
    </citation>
    <scope>NUCLEOTIDE SEQUENCE [LARGE SCALE GENOMIC DNA]</scope>
</reference>
<dbReference type="Proteomes" id="UP000228934">
    <property type="component" value="Unassembled WGS sequence"/>
</dbReference>
<keyword evidence="11" id="KW-1185">Reference proteome</keyword>
<evidence type="ECO:0000256" key="6">
    <source>
        <dbReference type="ARBA" id="ARBA00022989"/>
    </source>
</evidence>
<dbReference type="GO" id="GO:0033344">
    <property type="term" value="P:cholesterol efflux"/>
    <property type="evidence" value="ECO:0007669"/>
    <property type="project" value="TreeGrafter"/>
</dbReference>
<keyword evidence="5" id="KW-0256">Endoplasmic reticulum</keyword>
<name>A0A2G9QCL0_AQUCT</name>
<evidence type="ECO:0000256" key="4">
    <source>
        <dbReference type="ARBA" id="ARBA00022692"/>
    </source>
</evidence>
<evidence type="ECO:0000256" key="3">
    <source>
        <dbReference type="ARBA" id="ARBA00022679"/>
    </source>
</evidence>
<protein>
    <submittedName>
        <fullName evidence="10">Uncharacterized protein</fullName>
    </submittedName>
</protein>
<dbReference type="PANTHER" id="PTHR10408:SF10">
    <property type="entry name" value="STEROL O-ACYLTRANSFERASE 2"/>
    <property type="match status" value="1"/>
</dbReference>
<keyword evidence="6 9" id="KW-1133">Transmembrane helix</keyword>
<dbReference type="PANTHER" id="PTHR10408">
    <property type="entry name" value="STEROL O-ACYLTRANSFERASE"/>
    <property type="match status" value="1"/>
</dbReference>
<evidence type="ECO:0000256" key="2">
    <source>
        <dbReference type="ARBA" id="ARBA00009010"/>
    </source>
</evidence>
<dbReference type="GO" id="GO:0005789">
    <property type="term" value="C:endoplasmic reticulum membrane"/>
    <property type="evidence" value="ECO:0007669"/>
    <property type="project" value="UniProtKB-SubCell"/>
</dbReference>
<keyword evidence="7 9" id="KW-0472">Membrane</keyword>
<dbReference type="OrthoDB" id="10039049at2759"/>